<proteinExistence type="predicted"/>
<comment type="caution">
    <text evidence="2">The sequence shown here is derived from an EMBL/GenBank/DDBJ whole genome shotgun (WGS) entry which is preliminary data.</text>
</comment>
<dbReference type="EMBL" id="SWKV01000037">
    <property type="protein sequence ID" value="KAF3038266.1"/>
    <property type="molecule type" value="Genomic_DNA"/>
</dbReference>
<reference evidence="2" key="1">
    <citation type="submission" date="2019-04" db="EMBL/GenBank/DDBJ databases">
        <title>Sequencing of skin fungus with MAO and IRED activity.</title>
        <authorList>
            <person name="Marsaioli A.J."/>
            <person name="Bonatto J.M.C."/>
            <person name="Reis Junior O."/>
        </authorList>
    </citation>
    <scope>NUCLEOTIDE SEQUENCE</scope>
    <source>
        <strain evidence="2">28M1</strain>
    </source>
</reference>
<evidence type="ECO:0000313" key="2">
    <source>
        <dbReference type="EMBL" id="KAF3038266.1"/>
    </source>
</evidence>
<name>A0A9P5C0A1_9PLEO</name>
<gene>
    <name evidence="2" type="ORF">E8E12_000416</name>
</gene>
<feature type="chain" id="PRO_5040127204" evidence="1">
    <location>
        <begin position="20"/>
        <end position="118"/>
    </location>
</feature>
<sequence>MKSTTTLSLFALCSAFTSALPTNKSWATAFSHPREVTDCHFRNCFRKCGDSDVCNMACLSKPQYASCDYKEDGPAAGAVVRAKAAANGTVVVEEKAVAGLEDLGDKKVCMCPLPWGCC</sequence>
<evidence type="ECO:0000256" key="1">
    <source>
        <dbReference type="SAM" id="SignalP"/>
    </source>
</evidence>
<evidence type="ECO:0000313" key="3">
    <source>
        <dbReference type="Proteomes" id="UP000758155"/>
    </source>
</evidence>
<feature type="signal peptide" evidence="1">
    <location>
        <begin position="1"/>
        <end position="19"/>
    </location>
</feature>
<organism evidence="2 3">
    <name type="scientific">Didymella heteroderae</name>
    <dbReference type="NCBI Taxonomy" id="1769908"/>
    <lineage>
        <taxon>Eukaryota</taxon>
        <taxon>Fungi</taxon>
        <taxon>Dikarya</taxon>
        <taxon>Ascomycota</taxon>
        <taxon>Pezizomycotina</taxon>
        <taxon>Dothideomycetes</taxon>
        <taxon>Pleosporomycetidae</taxon>
        <taxon>Pleosporales</taxon>
        <taxon>Pleosporineae</taxon>
        <taxon>Didymellaceae</taxon>
        <taxon>Didymella</taxon>
    </lineage>
</organism>
<protein>
    <submittedName>
        <fullName evidence="2">Uncharacterized protein</fullName>
    </submittedName>
</protein>
<accession>A0A9P5C0A1</accession>
<keyword evidence="1" id="KW-0732">Signal</keyword>
<dbReference type="Proteomes" id="UP000758155">
    <property type="component" value="Unassembled WGS sequence"/>
</dbReference>
<keyword evidence="3" id="KW-1185">Reference proteome</keyword>
<dbReference type="AlphaFoldDB" id="A0A9P5C0A1"/>